<accession>A0AAN9I2J1</accession>
<dbReference type="Proteomes" id="UP001372338">
    <property type="component" value="Unassembled WGS sequence"/>
</dbReference>
<name>A0AAN9I2J1_CROPI</name>
<dbReference type="AlphaFoldDB" id="A0AAN9I2J1"/>
<keyword evidence="1" id="KW-0812">Transmembrane</keyword>
<gene>
    <name evidence="2" type="ORF">RIF29_32631</name>
</gene>
<evidence type="ECO:0000313" key="3">
    <source>
        <dbReference type="Proteomes" id="UP001372338"/>
    </source>
</evidence>
<dbReference type="EMBL" id="JAYWIO010000006">
    <property type="protein sequence ID" value="KAK7258146.1"/>
    <property type="molecule type" value="Genomic_DNA"/>
</dbReference>
<evidence type="ECO:0000313" key="2">
    <source>
        <dbReference type="EMBL" id="KAK7258146.1"/>
    </source>
</evidence>
<feature type="transmembrane region" description="Helical" evidence="1">
    <location>
        <begin position="39"/>
        <end position="61"/>
    </location>
</feature>
<comment type="caution">
    <text evidence="2">The sequence shown here is derived from an EMBL/GenBank/DDBJ whole genome shotgun (WGS) entry which is preliminary data.</text>
</comment>
<proteinExistence type="predicted"/>
<keyword evidence="1" id="KW-1133">Transmembrane helix</keyword>
<organism evidence="2 3">
    <name type="scientific">Crotalaria pallida</name>
    <name type="common">Smooth rattlebox</name>
    <name type="synonym">Crotalaria striata</name>
    <dbReference type="NCBI Taxonomy" id="3830"/>
    <lineage>
        <taxon>Eukaryota</taxon>
        <taxon>Viridiplantae</taxon>
        <taxon>Streptophyta</taxon>
        <taxon>Embryophyta</taxon>
        <taxon>Tracheophyta</taxon>
        <taxon>Spermatophyta</taxon>
        <taxon>Magnoliopsida</taxon>
        <taxon>eudicotyledons</taxon>
        <taxon>Gunneridae</taxon>
        <taxon>Pentapetalae</taxon>
        <taxon>rosids</taxon>
        <taxon>fabids</taxon>
        <taxon>Fabales</taxon>
        <taxon>Fabaceae</taxon>
        <taxon>Papilionoideae</taxon>
        <taxon>50 kb inversion clade</taxon>
        <taxon>genistoids sensu lato</taxon>
        <taxon>core genistoids</taxon>
        <taxon>Crotalarieae</taxon>
        <taxon>Crotalaria</taxon>
    </lineage>
</organism>
<protein>
    <submittedName>
        <fullName evidence="2">Uncharacterized protein</fullName>
    </submittedName>
</protein>
<evidence type="ECO:0000256" key="1">
    <source>
        <dbReference type="SAM" id="Phobius"/>
    </source>
</evidence>
<sequence>MFESCLVHAVALNLGPAISPIRGAYKPARRLYILRQPTQILAGLVGVAIVVEAGLVVVVVVEAGCSWRIGSRFVAVIEAWARGGSCETEKSCVSERLVRPPCLRRAATVAST</sequence>
<reference evidence="2 3" key="1">
    <citation type="submission" date="2024-01" db="EMBL/GenBank/DDBJ databases">
        <title>The genomes of 5 underutilized Papilionoideae crops provide insights into root nodulation and disease resistanc.</title>
        <authorList>
            <person name="Yuan L."/>
        </authorList>
    </citation>
    <scope>NUCLEOTIDE SEQUENCE [LARGE SCALE GENOMIC DNA]</scope>
    <source>
        <strain evidence="2">ZHUSHIDOU_FW_LH</strain>
        <tissue evidence="2">Leaf</tissue>
    </source>
</reference>
<keyword evidence="3" id="KW-1185">Reference proteome</keyword>
<keyword evidence="1" id="KW-0472">Membrane</keyword>